<dbReference type="SMART" id="SM00408">
    <property type="entry name" value="IGc2"/>
    <property type="match status" value="3"/>
</dbReference>
<keyword evidence="1" id="KW-0472">Membrane</keyword>
<evidence type="ECO:0000313" key="3">
    <source>
        <dbReference type="EMBL" id="KAJ8384489.1"/>
    </source>
</evidence>
<feature type="transmembrane region" description="Helical" evidence="1">
    <location>
        <begin position="306"/>
        <end position="330"/>
    </location>
</feature>
<dbReference type="Gene3D" id="2.60.40.10">
    <property type="entry name" value="Immunoglobulins"/>
    <property type="match status" value="3"/>
</dbReference>
<gene>
    <name evidence="3" type="ORF">AAFF_G00205100</name>
</gene>
<evidence type="ECO:0000313" key="4">
    <source>
        <dbReference type="Proteomes" id="UP001221898"/>
    </source>
</evidence>
<feature type="domain" description="Ig-like" evidence="2">
    <location>
        <begin position="205"/>
        <end position="298"/>
    </location>
</feature>
<dbReference type="Proteomes" id="UP001221898">
    <property type="component" value="Unassembled WGS sequence"/>
</dbReference>
<dbReference type="InterPro" id="IPR003598">
    <property type="entry name" value="Ig_sub2"/>
</dbReference>
<dbReference type="PANTHER" id="PTHR46013:SF4">
    <property type="entry name" value="B-CELL RECEPTOR CD22-RELATED"/>
    <property type="match status" value="1"/>
</dbReference>
<accession>A0AAD7RHW7</accession>
<feature type="domain" description="Ig-like" evidence="2">
    <location>
        <begin position="161"/>
        <end position="201"/>
    </location>
</feature>
<protein>
    <recommendedName>
        <fullName evidence="2">Ig-like domain-containing protein</fullName>
    </recommendedName>
</protein>
<keyword evidence="1" id="KW-0812">Transmembrane</keyword>
<dbReference type="SUPFAM" id="SSF48726">
    <property type="entry name" value="Immunoglobulin"/>
    <property type="match status" value="2"/>
</dbReference>
<keyword evidence="4" id="KW-1185">Reference proteome</keyword>
<comment type="caution">
    <text evidence="3">The sequence shown here is derived from an EMBL/GenBank/DDBJ whole genome shotgun (WGS) entry which is preliminary data.</text>
</comment>
<reference evidence="3" key="1">
    <citation type="journal article" date="2023" name="Science">
        <title>Genome structures resolve the early diversification of teleost fishes.</title>
        <authorList>
            <person name="Parey E."/>
            <person name="Louis A."/>
            <person name="Montfort J."/>
            <person name="Bouchez O."/>
            <person name="Roques C."/>
            <person name="Iampietro C."/>
            <person name="Lluch J."/>
            <person name="Castinel A."/>
            <person name="Donnadieu C."/>
            <person name="Desvignes T."/>
            <person name="Floi Bucao C."/>
            <person name="Jouanno E."/>
            <person name="Wen M."/>
            <person name="Mejri S."/>
            <person name="Dirks R."/>
            <person name="Jansen H."/>
            <person name="Henkel C."/>
            <person name="Chen W.J."/>
            <person name="Zahm M."/>
            <person name="Cabau C."/>
            <person name="Klopp C."/>
            <person name="Thompson A.W."/>
            <person name="Robinson-Rechavi M."/>
            <person name="Braasch I."/>
            <person name="Lecointre G."/>
            <person name="Bobe J."/>
            <person name="Postlethwait J.H."/>
            <person name="Berthelot C."/>
            <person name="Roest Crollius H."/>
            <person name="Guiguen Y."/>
        </authorList>
    </citation>
    <scope>NUCLEOTIDE SEQUENCE</scope>
    <source>
        <strain evidence="3">NC1722</strain>
    </source>
</reference>
<organism evidence="3 4">
    <name type="scientific">Aldrovandia affinis</name>
    <dbReference type="NCBI Taxonomy" id="143900"/>
    <lineage>
        <taxon>Eukaryota</taxon>
        <taxon>Metazoa</taxon>
        <taxon>Chordata</taxon>
        <taxon>Craniata</taxon>
        <taxon>Vertebrata</taxon>
        <taxon>Euteleostomi</taxon>
        <taxon>Actinopterygii</taxon>
        <taxon>Neopterygii</taxon>
        <taxon>Teleostei</taxon>
        <taxon>Notacanthiformes</taxon>
        <taxon>Halosauridae</taxon>
        <taxon>Aldrovandia</taxon>
    </lineage>
</organism>
<dbReference type="InterPro" id="IPR036179">
    <property type="entry name" value="Ig-like_dom_sf"/>
</dbReference>
<dbReference type="InterPro" id="IPR003599">
    <property type="entry name" value="Ig_sub"/>
</dbReference>
<dbReference type="InterPro" id="IPR013783">
    <property type="entry name" value="Ig-like_fold"/>
</dbReference>
<evidence type="ECO:0000259" key="2">
    <source>
        <dbReference type="PROSITE" id="PS50835"/>
    </source>
</evidence>
<dbReference type="EMBL" id="JAINUG010000271">
    <property type="protein sequence ID" value="KAJ8384489.1"/>
    <property type="molecule type" value="Genomic_DNA"/>
</dbReference>
<dbReference type="PROSITE" id="PS50835">
    <property type="entry name" value="IG_LIKE"/>
    <property type="match status" value="3"/>
</dbReference>
<dbReference type="AlphaFoldDB" id="A0AAD7RHW7"/>
<keyword evidence="1" id="KW-1133">Transmembrane helix</keyword>
<dbReference type="InterPro" id="IPR007110">
    <property type="entry name" value="Ig-like_dom"/>
</dbReference>
<dbReference type="PANTHER" id="PTHR46013">
    <property type="entry name" value="VASCULAR CELL ADHESION MOLECULE 1"/>
    <property type="match status" value="1"/>
</dbReference>
<sequence length="460" mass="50793">MISSHKMCATYQFFVITNKDIFDKMGSATIFKRCGCIFVALLLTGTEYHFRFKTTPINAYTGEPGVTLSVTDLQVKANLDTVTEEQSVTMNCTTTCPLSGSPAFIWYKNGLHLSKTYQNYLSNNYLQFKASSEDAGNYSCAVRGHETLPSPAVTLSVRYGPKNTSVSVSPSGEIVEGSSVTLTCSSNANPLVQRYTWFKKNIAIPTESGESYTITNISSEDSGQYYLKGSSVTLTCSSNANPPVERYTWFKKNETEVWQTGSGQSLNFSNFRSWNSGQYYCKAENKHGDQDSTTVAVTTVMYDPKISLYIIAGTTVFAALFLIGMVWIVWRIRRSSSIKETILDTEGNTNNLYANISGMTTAGVVIQENPLDQEEVQYSTVHRLPSPKRQEILSSSAQLPPPNSQGEILYANFQKPSPQDEDDVQYANIQFSRSSAAPSSPVPNVEDTSVIYSTVARQST</sequence>
<dbReference type="Pfam" id="PF13895">
    <property type="entry name" value="Ig_2"/>
    <property type="match status" value="3"/>
</dbReference>
<dbReference type="SMART" id="SM00409">
    <property type="entry name" value="IG"/>
    <property type="match status" value="2"/>
</dbReference>
<name>A0AAD7RHW7_9TELE</name>
<feature type="domain" description="Ig-like" evidence="2">
    <location>
        <begin position="64"/>
        <end position="156"/>
    </location>
</feature>
<proteinExistence type="predicted"/>
<evidence type="ECO:0000256" key="1">
    <source>
        <dbReference type="SAM" id="Phobius"/>
    </source>
</evidence>